<dbReference type="PANTHER" id="PTHR16305:SF28">
    <property type="entry name" value="GUANYLATE CYCLASE DOMAIN-CONTAINING PROTEIN"/>
    <property type="match status" value="1"/>
</dbReference>
<organism evidence="4 5">
    <name type="scientific">Roseateles oligotrophus</name>
    <dbReference type="NCBI Taxonomy" id="1769250"/>
    <lineage>
        <taxon>Bacteria</taxon>
        <taxon>Pseudomonadati</taxon>
        <taxon>Pseudomonadota</taxon>
        <taxon>Betaproteobacteria</taxon>
        <taxon>Burkholderiales</taxon>
        <taxon>Sphaerotilaceae</taxon>
        <taxon>Roseateles</taxon>
    </lineage>
</organism>
<dbReference type="Proteomes" id="UP000562027">
    <property type="component" value="Unassembled WGS sequence"/>
</dbReference>
<dbReference type="GO" id="GO:0004016">
    <property type="term" value="F:adenylate cyclase activity"/>
    <property type="evidence" value="ECO:0007669"/>
    <property type="project" value="TreeGrafter"/>
</dbReference>
<dbReference type="CDD" id="cd07302">
    <property type="entry name" value="CHD"/>
    <property type="match status" value="1"/>
</dbReference>
<evidence type="ECO:0000259" key="3">
    <source>
        <dbReference type="PROSITE" id="PS50125"/>
    </source>
</evidence>
<dbReference type="PANTHER" id="PTHR16305">
    <property type="entry name" value="TESTICULAR SOLUBLE ADENYLYL CYCLASE"/>
    <property type="match status" value="1"/>
</dbReference>
<evidence type="ECO:0000256" key="1">
    <source>
        <dbReference type="ARBA" id="ARBA00022741"/>
    </source>
</evidence>
<dbReference type="SUPFAM" id="SSF52540">
    <property type="entry name" value="P-loop containing nucleoside triphosphate hydrolases"/>
    <property type="match status" value="1"/>
</dbReference>
<evidence type="ECO:0000313" key="5">
    <source>
        <dbReference type="Proteomes" id="UP000562027"/>
    </source>
</evidence>
<feature type="domain" description="Guanylate cyclase" evidence="3">
    <location>
        <begin position="21"/>
        <end position="155"/>
    </location>
</feature>
<evidence type="ECO:0000313" key="4">
    <source>
        <dbReference type="EMBL" id="MBB4842721.1"/>
    </source>
</evidence>
<dbReference type="SUPFAM" id="SSF48452">
    <property type="entry name" value="TPR-like"/>
    <property type="match status" value="1"/>
</dbReference>
<dbReference type="InterPro" id="IPR041664">
    <property type="entry name" value="AAA_16"/>
</dbReference>
<comment type="caution">
    <text evidence="4">The sequence shown here is derived from an EMBL/GenBank/DDBJ whole genome shotgun (WGS) entry which is preliminary data.</text>
</comment>
<dbReference type="Pfam" id="PF13191">
    <property type="entry name" value="AAA_16"/>
    <property type="match status" value="1"/>
</dbReference>
<dbReference type="GO" id="GO:0005524">
    <property type="term" value="F:ATP binding"/>
    <property type="evidence" value="ECO:0007669"/>
    <property type="project" value="UniProtKB-KW"/>
</dbReference>
<accession>A0A840L4K0</accession>
<keyword evidence="5" id="KW-1185">Reference proteome</keyword>
<proteinExistence type="predicted"/>
<dbReference type="GO" id="GO:0009190">
    <property type="term" value="P:cyclic nucleotide biosynthetic process"/>
    <property type="evidence" value="ECO:0007669"/>
    <property type="project" value="InterPro"/>
</dbReference>
<evidence type="ECO:0000256" key="2">
    <source>
        <dbReference type="ARBA" id="ARBA00022840"/>
    </source>
</evidence>
<dbReference type="SUPFAM" id="SSF55073">
    <property type="entry name" value="Nucleotide cyclase"/>
    <property type="match status" value="1"/>
</dbReference>
<dbReference type="SMART" id="SM00044">
    <property type="entry name" value="CYCc"/>
    <property type="match status" value="1"/>
</dbReference>
<reference evidence="4 5" key="1">
    <citation type="submission" date="2020-08" db="EMBL/GenBank/DDBJ databases">
        <title>Functional genomics of gut bacteria from endangered species of beetles.</title>
        <authorList>
            <person name="Carlos-Shanley C."/>
        </authorList>
    </citation>
    <scope>NUCLEOTIDE SEQUENCE [LARGE SCALE GENOMIC DNA]</scope>
    <source>
        <strain evidence="4 5">S00239</strain>
    </source>
</reference>
<dbReference type="Gene3D" id="1.25.40.10">
    <property type="entry name" value="Tetratricopeptide repeat domain"/>
    <property type="match status" value="1"/>
</dbReference>
<dbReference type="PROSITE" id="PS50125">
    <property type="entry name" value="GUANYLATE_CYCLASE_2"/>
    <property type="match status" value="1"/>
</dbReference>
<sequence length="1036" mass="112830">MTIQSDIAPALGFLGQRRNLTLLFADLSESTRLADAMEAEDYALMLSELRGLYQGLVRQHGGLVVRIQGDGMLAIFGYPQSGEDDGRRAAYAALDLHEAVRAMRPASGAPSWPHRRSLTLHSGIHAGLVLMEAGDEVRGRFELLGNVPNIAARLCEAAAADEILVSEVSLGLQGQFFQLDERRNLLVRGRATPLSVCKVLGRNDIKRRFEASQKRGLTPFVGRDFEMSLLEQALNAACAGRPRWISVRAGPGVGKTRLTEEFLQRAADEHCQIHRGYCEPHLSAEPLQPYLQMLRSLQGLGFAAADAVLQLPPKARAEAVLSLVMELASELPQLLFIDDLQWADDASVALLHRLRAVAAEFKLPVLVLTATRPHSQNSLESLPELIGQAAKLRNDAEVQVHELQPFTEQESLHATSQLLPHVDPFWAAEIQRHAGGNPLFIEELCHALSHEGSAEEAARNFGAFASHAASPEGSSLGKQVGSGSAWLSSLVESRMARLPADEAELLRSAAVIGNVIPVWLLQRVTGCDESHPAVRRLAEQDFVFPAQRPGHLRFKHGMARDVVYEAIGLQARQAMHRKILAELHAVQQDGEREEPANELLAYHSRAAQQWEAAAHHAEQAGDQALASSALDRAKKQYRAVLEALEHLPQTDEIALRWISIAARLGLACVFDASRADLRVMQHAAKLAQLSGHQDLIARAEYWLGYVGYALGQARSSSQHCERGLAAAEQGQDVALIAQLHGTLGQVRAAAADYDAALQLLDGSIAFQRPRQRPGRPPVGLAYSLACRAYVLGDRGEFAAAQAAFDEALSGIQGSNHAVEASIQGWRAAVLLWQGRWAEAQACGADSRRIGTLVRSLFTCAMGHAAQAYGQWMASRSPLARQDLLNATHWLAPRGGGLFSSLNHGWLAEILVSQGEARLARHHIAQALCRARQHDLIGVAMAYRAAARMTACTAMARQGLSEAQRSVEIARYLAHADAVARRRGSAHELAVNQLCHAEIAHSQGRPAARELDQAEAAFGRLGMAWHLGEVRRLRSDL</sequence>
<dbReference type="Pfam" id="PF00211">
    <property type="entry name" value="Guanylate_cyc"/>
    <property type="match status" value="1"/>
</dbReference>
<dbReference type="GO" id="GO:0005737">
    <property type="term" value="C:cytoplasm"/>
    <property type="evidence" value="ECO:0007669"/>
    <property type="project" value="TreeGrafter"/>
</dbReference>
<dbReference type="RefSeq" id="WP_184297290.1">
    <property type="nucleotide sequence ID" value="NZ_JACHLP010000002.1"/>
</dbReference>
<dbReference type="InterPro" id="IPR027417">
    <property type="entry name" value="P-loop_NTPase"/>
</dbReference>
<dbReference type="AlphaFoldDB" id="A0A840L4K0"/>
<gene>
    <name evidence="4" type="ORF">HNP55_001236</name>
</gene>
<name>A0A840L4K0_9BURK</name>
<dbReference type="InterPro" id="IPR029787">
    <property type="entry name" value="Nucleotide_cyclase"/>
</dbReference>
<keyword evidence="2" id="KW-0067">ATP-binding</keyword>
<keyword evidence="1" id="KW-0547">Nucleotide-binding</keyword>
<dbReference type="InterPro" id="IPR011990">
    <property type="entry name" value="TPR-like_helical_dom_sf"/>
</dbReference>
<dbReference type="Gene3D" id="3.30.70.1230">
    <property type="entry name" value="Nucleotide cyclase"/>
    <property type="match status" value="1"/>
</dbReference>
<dbReference type="Gene3D" id="3.40.50.300">
    <property type="entry name" value="P-loop containing nucleotide triphosphate hydrolases"/>
    <property type="match status" value="1"/>
</dbReference>
<protein>
    <submittedName>
        <fullName evidence="4">Class 3 adenylate cyclase/tetratricopeptide (TPR) repeat protein</fullName>
    </submittedName>
</protein>
<dbReference type="GO" id="GO:0035556">
    <property type="term" value="P:intracellular signal transduction"/>
    <property type="evidence" value="ECO:0007669"/>
    <property type="project" value="InterPro"/>
</dbReference>
<dbReference type="EMBL" id="JACHLP010000002">
    <property type="protein sequence ID" value="MBB4842721.1"/>
    <property type="molecule type" value="Genomic_DNA"/>
</dbReference>
<dbReference type="InterPro" id="IPR001054">
    <property type="entry name" value="A/G_cyclase"/>
</dbReference>